<dbReference type="SUPFAM" id="SSF57716">
    <property type="entry name" value="Glucocorticoid receptor-like (DNA-binding domain)"/>
    <property type="match status" value="1"/>
</dbReference>
<feature type="region of interest" description="Disordered" evidence="2">
    <location>
        <begin position="470"/>
        <end position="696"/>
    </location>
</feature>
<feature type="compositionally biased region" description="Pro residues" evidence="2">
    <location>
        <begin position="539"/>
        <end position="553"/>
    </location>
</feature>
<feature type="compositionally biased region" description="Polar residues" evidence="2">
    <location>
        <begin position="1055"/>
        <end position="1069"/>
    </location>
</feature>
<feature type="compositionally biased region" description="Acidic residues" evidence="2">
    <location>
        <begin position="861"/>
        <end position="883"/>
    </location>
</feature>
<name>A0A4P9WF55_9FUNG</name>
<evidence type="ECO:0000259" key="3">
    <source>
        <dbReference type="PROSITE" id="PS50114"/>
    </source>
</evidence>
<organism evidence="4 5">
    <name type="scientific">Blyttiomyces helicus</name>
    <dbReference type="NCBI Taxonomy" id="388810"/>
    <lineage>
        <taxon>Eukaryota</taxon>
        <taxon>Fungi</taxon>
        <taxon>Fungi incertae sedis</taxon>
        <taxon>Chytridiomycota</taxon>
        <taxon>Chytridiomycota incertae sedis</taxon>
        <taxon>Chytridiomycetes</taxon>
        <taxon>Chytridiomycetes incertae sedis</taxon>
        <taxon>Blyttiomyces</taxon>
    </lineage>
</organism>
<evidence type="ECO:0000256" key="1">
    <source>
        <dbReference type="PROSITE-ProRule" id="PRU00094"/>
    </source>
</evidence>
<dbReference type="GO" id="GO:0043565">
    <property type="term" value="F:sequence-specific DNA binding"/>
    <property type="evidence" value="ECO:0007669"/>
    <property type="project" value="InterPro"/>
</dbReference>
<dbReference type="CDD" id="cd04508">
    <property type="entry name" value="Tudor_SF"/>
    <property type="match status" value="1"/>
</dbReference>
<feature type="compositionally biased region" description="Polar residues" evidence="2">
    <location>
        <begin position="612"/>
        <end position="622"/>
    </location>
</feature>
<feature type="compositionally biased region" description="Polar residues" evidence="2">
    <location>
        <begin position="812"/>
        <end position="821"/>
    </location>
</feature>
<accession>A0A4P9WF55</accession>
<evidence type="ECO:0000313" key="4">
    <source>
        <dbReference type="EMBL" id="RKO91369.1"/>
    </source>
</evidence>
<dbReference type="PROSITE" id="PS50114">
    <property type="entry name" value="GATA_ZN_FINGER_2"/>
    <property type="match status" value="1"/>
</dbReference>
<feature type="compositionally biased region" description="Pro residues" evidence="2">
    <location>
        <begin position="470"/>
        <end position="485"/>
    </location>
</feature>
<dbReference type="EMBL" id="KZ995099">
    <property type="protein sequence ID" value="RKO91369.1"/>
    <property type="molecule type" value="Genomic_DNA"/>
</dbReference>
<feature type="region of interest" description="Disordered" evidence="2">
    <location>
        <begin position="726"/>
        <end position="1069"/>
    </location>
</feature>
<feature type="compositionally biased region" description="Basic and acidic residues" evidence="2">
    <location>
        <begin position="1109"/>
        <end position="1121"/>
    </location>
</feature>
<feature type="compositionally biased region" description="Low complexity" evidence="2">
    <location>
        <begin position="1191"/>
        <end position="1206"/>
    </location>
</feature>
<dbReference type="InterPro" id="IPR013088">
    <property type="entry name" value="Znf_NHR/GATA"/>
</dbReference>
<feature type="domain" description="GATA-type" evidence="3">
    <location>
        <begin position="1062"/>
        <end position="1116"/>
    </location>
</feature>
<feature type="region of interest" description="Disordered" evidence="2">
    <location>
        <begin position="88"/>
        <end position="186"/>
    </location>
</feature>
<feature type="compositionally biased region" description="Polar residues" evidence="2">
    <location>
        <begin position="423"/>
        <end position="434"/>
    </location>
</feature>
<feature type="compositionally biased region" description="Polar residues" evidence="2">
    <location>
        <begin position="271"/>
        <end position="284"/>
    </location>
</feature>
<evidence type="ECO:0000313" key="5">
    <source>
        <dbReference type="Proteomes" id="UP000269721"/>
    </source>
</evidence>
<feature type="compositionally biased region" description="Basic and acidic residues" evidence="2">
    <location>
        <begin position="518"/>
        <end position="528"/>
    </location>
</feature>
<keyword evidence="1" id="KW-0862">Zinc</keyword>
<feature type="compositionally biased region" description="Low complexity" evidence="2">
    <location>
        <begin position="626"/>
        <end position="650"/>
    </location>
</feature>
<keyword evidence="1" id="KW-0863">Zinc-finger</keyword>
<dbReference type="SMART" id="SM00333">
    <property type="entry name" value="TUDOR"/>
    <property type="match status" value="1"/>
</dbReference>
<evidence type="ECO:0000256" key="2">
    <source>
        <dbReference type="SAM" id="MobiDB-lite"/>
    </source>
</evidence>
<feature type="compositionally biased region" description="Basic and acidic residues" evidence="2">
    <location>
        <begin position="662"/>
        <end position="675"/>
    </location>
</feature>
<feature type="compositionally biased region" description="Polar residues" evidence="2">
    <location>
        <begin position="844"/>
        <end position="853"/>
    </location>
</feature>
<dbReference type="InterPro" id="IPR002999">
    <property type="entry name" value="Tudor"/>
</dbReference>
<dbReference type="Proteomes" id="UP000269721">
    <property type="component" value="Unassembled WGS sequence"/>
</dbReference>
<proteinExistence type="predicted"/>
<feature type="region of interest" description="Disordered" evidence="2">
    <location>
        <begin position="1340"/>
        <end position="1359"/>
    </location>
</feature>
<dbReference type="CDD" id="cd00202">
    <property type="entry name" value="ZnF_GATA"/>
    <property type="match status" value="1"/>
</dbReference>
<feature type="region of interest" description="Disordered" evidence="2">
    <location>
        <begin position="1394"/>
        <end position="1415"/>
    </location>
</feature>
<dbReference type="SMART" id="SM00401">
    <property type="entry name" value="ZnF_GATA"/>
    <property type="match status" value="1"/>
</dbReference>
<keyword evidence="5" id="KW-1185">Reference proteome</keyword>
<feature type="compositionally biased region" description="Basic and acidic residues" evidence="2">
    <location>
        <begin position="884"/>
        <end position="907"/>
    </location>
</feature>
<feature type="region of interest" description="Disordered" evidence="2">
    <location>
        <begin position="321"/>
        <end position="447"/>
    </location>
</feature>
<protein>
    <recommendedName>
        <fullName evidence="3">GATA-type domain-containing protein</fullName>
    </recommendedName>
</protein>
<feature type="compositionally biased region" description="Low complexity" evidence="2">
    <location>
        <begin position="1"/>
        <end position="10"/>
    </location>
</feature>
<feature type="region of interest" description="Disordered" evidence="2">
    <location>
        <begin position="1"/>
        <end position="39"/>
    </location>
</feature>
<dbReference type="OrthoDB" id="129353at2759"/>
<feature type="compositionally biased region" description="Low complexity" evidence="2">
    <location>
        <begin position="1008"/>
        <end position="1021"/>
    </location>
</feature>
<feature type="compositionally biased region" description="Low complexity" evidence="2">
    <location>
        <begin position="732"/>
        <end position="744"/>
    </location>
</feature>
<feature type="compositionally biased region" description="Acidic residues" evidence="2">
    <location>
        <begin position="1155"/>
        <end position="1165"/>
    </location>
</feature>
<dbReference type="Gene3D" id="3.30.50.10">
    <property type="entry name" value="Erythroid Transcription Factor GATA-1, subunit A"/>
    <property type="match status" value="1"/>
</dbReference>
<gene>
    <name evidence="4" type="ORF">BDK51DRAFT_31874</name>
</gene>
<feature type="compositionally biased region" description="Low complexity" evidence="2">
    <location>
        <begin position="26"/>
        <end position="36"/>
    </location>
</feature>
<sequence length="1441" mass="152583">MSAADAAADSCSLGAHSLKAPSQASPTLTPLDSNLPLLPPPLILEKAAEPALPDEGSHLSLLSFSGVSKQTGRTSSASQLQLNTNFVGLTPATDANPKLDAGPSSPGPLDDEPEAISSFPEFCSYTPSKTKGPADAAASSTPADASPFASTPESPERDPQVVLAAHTPSPVHSRPQPGSEVRRVGLSSDVEVNRAWAQLAASLVSGSGEGGGEVEAEAAIQSGKEVFDSGGDVGSGLVADSLPLPRSSSKLPKHPPELALPLRVSEEPSLSDATNDTRIQNVPKSTPDLPLFEENDEPPHLVATGEETAGLCLSLHYSQSQGYHGLSDTDDEDESDHHVEDTEEDRNQTTLPAPPLRNPTPVKLVTAPKRSLAAQANTSSPALAPRGAAFTSDPPSMLKRPTPTRSSPIVSPALSVKGKRPASATSDQRGTSSPRTRRITLTDGKESCEARFALTRQIKGLGPLRLVAVPSPPKPFANPIAPPPPKPRRLSSTPDIPDTQPLSSTNSHLPFLGEDDEDVRKLRSHVQECLRQTRSRPASPAPVPVATHPPSPSPRSSSSHRSRQASAFTASALAQPAPTDGGGEQPHELRAEIDGQPRELREESPDPLGSSFLASESLSEGGSNDRPYSPSPSLSPSRPPIRAASRSPSLTRVMSDASLRPAVHDGGDSDSRRDDDIEMEEAVDADPIKEKNVGGEVQSTAMPIFDESAQKSPGCSDPAIGAEAQDCAAPLSSSSKFAGASISSTPSQRLRFTFPRPSGEPRASANNPGPDAPFSAVPKSRGPEGIPAPGAVPPKSADPGRLRYIPLKKAISPSTRSSNAPETARAPVGRPQSVGRLASRRSSDYPQTVTSSPAAWKAAEIVDDSMDEEEEDEEDVEVVEVTEEDGKIDEAARGGDEKAIGLEEGLHDVASQEVLPPRRKTKRPIVESSDEEALDEPQAAVATRSEVAGQPKRRRLTNHPPESRKRARTNSVPIATSSGQPPSISSGQPPPANPNGRSSPPADPDPSRPSSFTTTNPGETTTPRKRKRPPPKCKEHRLDPAPPPAPSPAPPASPTMTQLEPRISSQACTHCGTRTTTAWRRGPEGPDSLCFFCGKHFLLRGTMKGFRARGTEAEKRAEKDSPPPPSRTRRTASRRTPKEEAPRRGRSPLSQSSSDEPDDDRDEDYVVAGTRRGRSSTRRSEPPAPVGANDAAARQPRPRSAAAATRDGATPPVGSQDAWPAGLKSGDKVWAVWKDKLYYPATINARMGKKFTVSYDDGGDQLLEPSEMRPLNLAVGDRCIANVGPRSALPARIVQILSPSSYKVALDPPTRKDGKTKPDPDTLLREVRLARLVVNEKMLREKEEGGKGKAKAGPKGKAAVNVKGRGKGVAVVEPEEVDEEEDLAVCREGQRRPPWAQCRRTPGYSGVLDSSSLSPPPKAPVIGLKMIKDGGGQVLKDYKDV</sequence>
<dbReference type="Gene3D" id="2.30.30.140">
    <property type="match status" value="1"/>
</dbReference>
<dbReference type="InterPro" id="IPR000679">
    <property type="entry name" value="Znf_GATA"/>
</dbReference>
<feature type="region of interest" description="Disordered" evidence="2">
    <location>
        <begin position="227"/>
        <end position="305"/>
    </location>
</feature>
<feature type="region of interest" description="Disordered" evidence="2">
    <location>
        <begin position="1108"/>
        <end position="1220"/>
    </location>
</feature>
<feature type="compositionally biased region" description="Low complexity" evidence="2">
    <location>
        <begin position="977"/>
        <end position="987"/>
    </location>
</feature>
<keyword evidence="1" id="KW-0479">Metal-binding</keyword>
<feature type="compositionally biased region" description="Basic and acidic residues" evidence="2">
    <location>
        <begin position="585"/>
        <end position="604"/>
    </location>
</feature>
<feature type="compositionally biased region" description="Low complexity" evidence="2">
    <location>
        <begin position="133"/>
        <end position="152"/>
    </location>
</feature>
<feature type="compositionally biased region" description="Pro residues" evidence="2">
    <location>
        <begin position="1040"/>
        <end position="1053"/>
    </location>
</feature>
<feature type="compositionally biased region" description="Low complexity" evidence="2">
    <location>
        <begin position="241"/>
        <end position="250"/>
    </location>
</feature>
<dbReference type="GO" id="GO:0008270">
    <property type="term" value="F:zinc ion binding"/>
    <property type="evidence" value="ECO:0007669"/>
    <property type="project" value="UniProtKB-KW"/>
</dbReference>
<feature type="compositionally biased region" description="Polar residues" evidence="2">
    <location>
        <begin position="490"/>
        <end position="508"/>
    </location>
</feature>
<dbReference type="Pfam" id="PF00320">
    <property type="entry name" value="GATA"/>
    <property type="match status" value="1"/>
</dbReference>
<reference evidence="5" key="1">
    <citation type="journal article" date="2018" name="Nat. Microbiol.">
        <title>Leveraging single-cell genomics to expand the fungal tree of life.</title>
        <authorList>
            <person name="Ahrendt S.R."/>
            <person name="Quandt C.A."/>
            <person name="Ciobanu D."/>
            <person name="Clum A."/>
            <person name="Salamov A."/>
            <person name="Andreopoulos B."/>
            <person name="Cheng J.F."/>
            <person name="Woyke T."/>
            <person name="Pelin A."/>
            <person name="Henrissat B."/>
            <person name="Reynolds N.K."/>
            <person name="Benny G.L."/>
            <person name="Smith M.E."/>
            <person name="James T.Y."/>
            <person name="Grigoriev I.V."/>
        </authorList>
    </citation>
    <scope>NUCLEOTIDE SEQUENCE [LARGE SCALE GENOMIC DNA]</scope>
</reference>
<dbReference type="GO" id="GO:0006355">
    <property type="term" value="P:regulation of DNA-templated transcription"/>
    <property type="evidence" value="ECO:0007669"/>
    <property type="project" value="InterPro"/>
</dbReference>